<evidence type="ECO:0000313" key="3">
    <source>
        <dbReference type="EMBL" id="GGI04911.1"/>
    </source>
</evidence>
<keyword evidence="1" id="KW-0812">Transmembrane</keyword>
<sequence length="213" mass="22382">MGVTAVASLGSAVFRVPLGHDPETLRRRARDLLARPPYTDSDPGPVTDVLDRLRQWLADVLDAVLGAVAGSTTFAWLVVGLATVAVLALVLRFSRGVSVDGGAPPTTSAAARRSATAWREQAVSHAAAGRWDAAIRAGYAALVTQLVEDGVLTDADARTVGEIDTAVDRDAPERAADVRAAGAVFEDVWYGHRQADEAGYRLVLDAASGRVRA</sequence>
<name>A0A8J3A6W8_9ACTN</name>
<dbReference type="InterPro" id="IPR025403">
    <property type="entry name" value="TgpA-like_C"/>
</dbReference>
<dbReference type="Pfam" id="PF13559">
    <property type="entry name" value="DUF4129"/>
    <property type="match status" value="1"/>
</dbReference>
<dbReference type="EMBL" id="BMHA01000003">
    <property type="protein sequence ID" value="GGI04911.1"/>
    <property type="molecule type" value="Genomic_DNA"/>
</dbReference>
<reference evidence="3" key="2">
    <citation type="submission" date="2020-09" db="EMBL/GenBank/DDBJ databases">
        <authorList>
            <person name="Sun Q."/>
            <person name="Zhou Y."/>
        </authorList>
    </citation>
    <scope>NUCLEOTIDE SEQUENCE</scope>
    <source>
        <strain evidence="3">CGMCC 1.14988</strain>
    </source>
</reference>
<proteinExistence type="predicted"/>
<keyword evidence="1" id="KW-0472">Membrane</keyword>
<keyword evidence="1" id="KW-1133">Transmembrane helix</keyword>
<evidence type="ECO:0000313" key="4">
    <source>
        <dbReference type="Proteomes" id="UP000650511"/>
    </source>
</evidence>
<evidence type="ECO:0000259" key="2">
    <source>
        <dbReference type="Pfam" id="PF13559"/>
    </source>
</evidence>
<gene>
    <name evidence="3" type="ORF">GCM10011354_11460</name>
</gene>
<comment type="caution">
    <text evidence="3">The sequence shown here is derived from an EMBL/GenBank/DDBJ whole genome shotgun (WGS) entry which is preliminary data.</text>
</comment>
<protein>
    <recommendedName>
        <fullName evidence="2">Protein-glutamine gamma-glutamyltransferase-like C-terminal domain-containing protein</fullName>
    </recommendedName>
</protein>
<accession>A0A8J3A6W8</accession>
<dbReference type="AlphaFoldDB" id="A0A8J3A6W8"/>
<organism evidence="3 4">
    <name type="scientific">Egicoccus halophilus</name>
    <dbReference type="NCBI Taxonomy" id="1670830"/>
    <lineage>
        <taxon>Bacteria</taxon>
        <taxon>Bacillati</taxon>
        <taxon>Actinomycetota</taxon>
        <taxon>Nitriliruptoria</taxon>
        <taxon>Egicoccales</taxon>
        <taxon>Egicoccaceae</taxon>
        <taxon>Egicoccus</taxon>
    </lineage>
</organism>
<reference evidence="3" key="1">
    <citation type="journal article" date="2014" name="Int. J. Syst. Evol. Microbiol.">
        <title>Complete genome sequence of Corynebacterium casei LMG S-19264T (=DSM 44701T), isolated from a smear-ripened cheese.</title>
        <authorList>
            <consortium name="US DOE Joint Genome Institute (JGI-PGF)"/>
            <person name="Walter F."/>
            <person name="Albersmeier A."/>
            <person name="Kalinowski J."/>
            <person name="Ruckert C."/>
        </authorList>
    </citation>
    <scope>NUCLEOTIDE SEQUENCE</scope>
    <source>
        <strain evidence="3">CGMCC 1.14988</strain>
    </source>
</reference>
<feature type="transmembrane region" description="Helical" evidence="1">
    <location>
        <begin position="63"/>
        <end position="91"/>
    </location>
</feature>
<dbReference type="Proteomes" id="UP000650511">
    <property type="component" value="Unassembled WGS sequence"/>
</dbReference>
<evidence type="ECO:0000256" key="1">
    <source>
        <dbReference type="SAM" id="Phobius"/>
    </source>
</evidence>
<keyword evidence="4" id="KW-1185">Reference proteome</keyword>
<feature type="domain" description="Protein-glutamine gamma-glutamyltransferase-like C-terminal" evidence="2">
    <location>
        <begin position="139"/>
        <end position="206"/>
    </location>
</feature>